<organism evidence="1 2">
    <name type="scientific">Serratia ficaria</name>
    <dbReference type="NCBI Taxonomy" id="61651"/>
    <lineage>
        <taxon>Bacteria</taxon>
        <taxon>Pseudomonadati</taxon>
        <taxon>Pseudomonadota</taxon>
        <taxon>Gammaproteobacteria</taxon>
        <taxon>Enterobacterales</taxon>
        <taxon>Yersiniaceae</taxon>
        <taxon>Serratia</taxon>
    </lineage>
</organism>
<dbReference type="EMBL" id="LT906479">
    <property type="protein sequence ID" value="SNW04760.1"/>
    <property type="molecule type" value="Genomic_DNA"/>
</dbReference>
<evidence type="ECO:0008006" key="3">
    <source>
        <dbReference type="Google" id="ProtNLM"/>
    </source>
</evidence>
<proteinExistence type="predicted"/>
<name>A0A240C9X2_SERFI</name>
<dbReference type="Pfam" id="PF15959">
    <property type="entry name" value="DUF4762"/>
    <property type="match status" value="1"/>
</dbReference>
<protein>
    <recommendedName>
        <fullName evidence="3">DUF4762 domain-containing protein</fullName>
    </recommendedName>
</protein>
<dbReference type="RefSeq" id="WP_061796871.1">
    <property type="nucleotide sequence ID" value="NZ_CABITV010000012.1"/>
</dbReference>
<dbReference type="InterPro" id="IPR031882">
    <property type="entry name" value="DUF4762"/>
</dbReference>
<dbReference type="STRING" id="1411141.GCA_001590885_02148"/>
<dbReference type="KEGG" id="sfj:SAMEA4384070_3990"/>
<accession>A0A240C9X2</accession>
<evidence type="ECO:0000313" key="1">
    <source>
        <dbReference type="EMBL" id="SNW04760.1"/>
    </source>
</evidence>
<dbReference type="GeneID" id="75029112"/>
<dbReference type="OrthoDB" id="6497244at2"/>
<dbReference type="AlphaFoldDB" id="A0A240C9X2"/>
<gene>
    <name evidence="1" type="ORF">SAMEA4384070_03990</name>
</gene>
<dbReference type="Proteomes" id="UP000215134">
    <property type="component" value="Chromosome 1"/>
</dbReference>
<evidence type="ECO:0000313" key="2">
    <source>
        <dbReference type="Proteomes" id="UP000215134"/>
    </source>
</evidence>
<sequence>MKKINLSEAEKIVGGTYVKTREYEWVGTGAAKSCMLVTTCSDKYGWVKKTYRPVAASNCPGGPVTPNR</sequence>
<keyword evidence="2" id="KW-1185">Reference proteome</keyword>
<reference evidence="1 2" key="1">
    <citation type="submission" date="2017-06" db="EMBL/GenBank/DDBJ databases">
        <authorList>
            <consortium name="Pathogen Informatics"/>
        </authorList>
    </citation>
    <scope>NUCLEOTIDE SEQUENCE [LARGE SCALE GENOMIC DNA]</scope>
    <source>
        <strain evidence="1 2">NCTC12148</strain>
    </source>
</reference>